<feature type="domain" description="DNA-binding protein H-NS-like C-terminal" evidence="2">
    <location>
        <begin position="55"/>
        <end position="94"/>
    </location>
</feature>
<dbReference type="Gene3D" id="3.30.160.510">
    <property type="entry name" value="Histone-like nucleoid-structuring protein H-NS"/>
    <property type="match status" value="1"/>
</dbReference>
<protein>
    <recommendedName>
        <fullName evidence="2">DNA-binding protein H-NS-like C-terminal domain-containing protein</fullName>
    </recommendedName>
</protein>
<dbReference type="Pfam" id="PF00816">
    <property type="entry name" value="Histone_HNS"/>
    <property type="match status" value="1"/>
</dbReference>
<evidence type="ECO:0000313" key="4">
    <source>
        <dbReference type="Proteomes" id="UP000056732"/>
    </source>
</evidence>
<sequence length="124" mass="13916">MRTYAKMMSQLAELKSGIDSARDEEVRYVIEQVMAVLSESGINLDDLASYVQANKRGKRHVAPKYWNPETGETWSGRGKLPRWLVGLDRSLYLLPDPSALTREQAAESGPEGRPEQPPRPSESD</sequence>
<accession>A0AAW3NBY1</accession>
<evidence type="ECO:0000313" key="3">
    <source>
        <dbReference type="EMBL" id="KVT52559.1"/>
    </source>
</evidence>
<evidence type="ECO:0000259" key="2">
    <source>
        <dbReference type="SMART" id="SM00528"/>
    </source>
</evidence>
<dbReference type="EMBL" id="LPDO01000081">
    <property type="protein sequence ID" value="KVT52559.1"/>
    <property type="molecule type" value="Genomic_DNA"/>
</dbReference>
<reference evidence="3 4" key="1">
    <citation type="submission" date="2015-11" db="EMBL/GenBank/DDBJ databases">
        <title>Expanding the genomic diversity of Burkholderia species for the development of highly accurate diagnostics.</title>
        <authorList>
            <person name="Sahl J."/>
            <person name="Keim P."/>
            <person name="Wagner D."/>
        </authorList>
    </citation>
    <scope>NUCLEOTIDE SEQUENCE [LARGE SCALE GENOMIC DNA]</scope>
    <source>
        <strain evidence="3 4">MSMB1137WGS</strain>
    </source>
</reference>
<evidence type="ECO:0000256" key="1">
    <source>
        <dbReference type="SAM" id="MobiDB-lite"/>
    </source>
</evidence>
<name>A0AAW3NBY1_9BURK</name>
<dbReference type="InterPro" id="IPR027444">
    <property type="entry name" value="H-NS_C_dom"/>
</dbReference>
<dbReference type="AlphaFoldDB" id="A0AAW3NBY1"/>
<comment type="caution">
    <text evidence="3">The sequence shown here is derived from an EMBL/GenBank/DDBJ whole genome shotgun (WGS) entry which is preliminary data.</text>
</comment>
<proteinExistence type="predicted"/>
<dbReference type="SUPFAM" id="SSF81273">
    <property type="entry name" value="H-NS histone-like proteins"/>
    <property type="match status" value="1"/>
</dbReference>
<organism evidence="3 4">
    <name type="scientific">Burkholderia ubonensis</name>
    <dbReference type="NCBI Taxonomy" id="101571"/>
    <lineage>
        <taxon>Bacteria</taxon>
        <taxon>Pseudomonadati</taxon>
        <taxon>Pseudomonadota</taxon>
        <taxon>Betaproteobacteria</taxon>
        <taxon>Burkholderiales</taxon>
        <taxon>Burkholderiaceae</taxon>
        <taxon>Burkholderia</taxon>
        <taxon>Burkholderia cepacia complex</taxon>
    </lineage>
</organism>
<feature type="compositionally biased region" description="Basic and acidic residues" evidence="1">
    <location>
        <begin position="110"/>
        <end position="124"/>
    </location>
</feature>
<gene>
    <name evidence="3" type="ORF">WK53_07960</name>
</gene>
<dbReference type="Proteomes" id="UP000056732">
    <property type="component" value="Unassembled WGS sequence"/>
</dbReference>
<dbReference type="SMART" id="SM00528">
    <property type="entry name" value="HNS"/>
    <property type="match status" value="1"/>
</dbReference>
<dbReference type="GO" id="GO:0003677">
    <property type="term" value="F:DNA binding"/>
    <property type="evidence" value="ECO:0007669"/>
    <property type="project" value="InterPro"/>
</dbReference>
<feature type="region of interest" description="Disordered" evidence="1">
    <location>
        <begin position="96"/>
        <end position="124"/>
    </location>
</feature>